<dbReference type="InterPro" id="IPR000602">
    <property type="entry name" value="Glyco_hydro_38_N"/>
</dbReference>
<dbReference type="SMART" id="SM00872">
    <property type="entry name" value="Alpha-mann_mid"/>
    <property type="match status" value="1"/>
</dbReference>
<dbReference type="GO" id="GO:0009313">
    <property type="term" value="P:oligosaccharide catabolic process"/>
    <property type="evidence" value="ECO:0007669"/>
    <property type="project" value="TreeGrafter"/>
</dbReference>
<dbReference type="Gene3D" id="2.60.40.2220">
    <property type="match status" value="1"/>
</dbReference>
<evidence type="ECO:0000313" key="6">
    <source>
        <dbReference type="EMBL" id="OMF53734.1"/>
    </source>
</evidence>
<dbReference type="GO" id="GO:0030246">
    <property type="term" value="F:carbohydrate binding"/>
    <property type="evidence" value="ECO:0007669"/>
    <property type="project" value="InterPro"/>
</dbReference>
<evidence type="ECO:0000256" key="1">
    <source>
        <dbReference type="ARBA" id="ARBA00009792"/>
    </source>
</evidence>
<comment type="similarity">
    <text evidence="1">Belongs to the glycosyl hydrolase 38 family.</text>
</comment>
<dbReference type="SUPFAM" id="SSF88688">
    <property type="entry name" value="Families 57/38 glycoside transferase middle domain"/>
    <property type="match status" value="1"/>
</dbReference>
<dbReference type="EMBL" id="MRTP01000004">
    <property type="protein sequence ID" value="OMF53734.1"/>
    <property type="molecule type" value="Genomic_DNA"/>
</dbReference>
<dbReference type="GO" id="GO:0006013">
    <property type="term" value="P:mannose metabolic process"/>
    <property type="evidence" value="ECO:0007669"/>
    <property type="project" value="InterPro"/>
</dbReference>
<proteinExistence type="inferred from homology"/>
<dbReference type="GO" id="GO:0004559">
    <property type="term" value="F:alpha-mannosidase activity"/>
    <property type="evidence" value="ECO:0007669"/>
    <property type="project" value="InterPro"/>
</dbReference>
<evidence type="ECO:0000313" key="7">
    <source>
        <dbReference type="Proteomes" id="UP000187172"/>
    </source>
</evidence>
<dbReference type="Gene3D" id="2.70.98.30">
    <property type="entry name" value="Golgi alpha-mannosidase II, domain 4"/>
    <property type="match status" value="1"/>
</dbReference>
<dbReference type="SUPFAM" id="SSF74650">
    <property type="entry name" value="Galactose mutarotase-like"/>
    <property type="match status" value="1"/>
</dbReference>
<dbReference type="InterPro" id="IPR011013">
    <property type="entry name" value="Gal_mutarotase_sf_dom"/>
</dbReference>
<dbReference type="RefSeq" id="WP_076171439.1">
    <property type="nucleotide sequence ID" value="NZ_MRTP01000004.1"/>
</dbReference>
<keyword evidence="4" id="KW-0326">Glycosidase</keyword>
<evidence type="ECO:0000256" key="4">
    <source>
        <dbReference type="ARBA" id="ARBA00023295"/>
    </source>
</evidence>
<dbReference type="InterPro" id="IPR037094">
    <property type="entry name" value="Glyco_hydro_38_cen_sf"/>
</dbReference>
<accession>A0A1R1EPH0</accession>
<gene>
    <name evidence="6" type="ORF">BK138_18100</name>
</gene>
<keyword evidence="3" id="KW-0378">Hydrolase</keyword>
<dbReference type="InterPro" id="IPR028995">
    <property type="entry name" value="Glyco_hydro_57/38_cen_sf"/>
</dbReference>
<protein>
    <submittedName>
        <fullName evidence="6">Alpha-mannosidase</fullName>
    </submittedName>
</protein>
<dbReference type="PANTHER" id="PTHR46017">
    <property type="entry name" value="ALPHA-MANNOSIDASE 2C1"/>
    <property type="match status" value="1"/>
</dbReference>
<sequence>MDKRKEILYHVEKLLKDKNRYIYTVVSPVDFTCFVTRERLSCGEIESKRFEAIEPGDRWGGDWTYAWLRSSVTAPMEAEGKRLVIRADFGSEATVYVNGIVRGALDLQHHDVTLTRSAKAGERFEVAAEAYAGHSGIQPVFGESQLCLFEEEIYQFYIDLECLVQVRNHIDPDSLRAAEIDRGLTEVVRTIDWGLAKDALTDNVRKCRQRMAPLLECVNGSTAPLLYLMGQSHLDIAWLWPMEETKRKIARTMSNQLALMEEYPDYRYVQSQPYLFQLAKDLYPELYARIQQAVNEGRIIPEGGMWVESDTNLPGGESLIRQILHGKRFFKEEFGKENEMLWLPDVFGYSGNMPQIMKGCGLRYFASVKMFQTYENVSDPFPYNTFLWEGIDGSQVLTHLLDYGDFPIRVNPSFLIRQWNDRVQKDGIATRLVQFGHGDGGGGANRDDLEFLRRLENLEGVPRTVHGSPIDYFEDQIERGVPDAKYVGELYYPAHRGTYTTQAQIKRLNRKAEVGLHEAEMWGAAASLLQRRAYPYEEMDRLWKKLLLHQFHDILPGTSIHRVHEEAQAELTELNGLVDAMASGAREVLAGSGRSGVTVFNSLSWARKELVALPEGVEGISDRDGKTLPVQRHGGKCYAEVETPSAGWAAYSVTADDVTPEAPGQAVLTATKSHLENEYLAMGINEYGEIVSILDKETGTEWTAGHCNAMKMYRDQPSAFDAWEIDRGYQTAPVALDEKAEVYVTAEGPLFANIRVERMLHRSKLIQDIRIRAGSRRVEFHTTVHWHEKNKMLRVDFPVRVHANESLQEIQFGYVKRPNHASRPHDADRFEVCQHKWAVLAETNRSFALLNDCKYGIAVQDNTMSLTLLRSPTHPDEMSDQGTHKFTYGFFVWNGSFLDSPVVQEAYELNYPVSLVHSGNQVGHKSFLQTDQASVITETVKLAEDGTGDWIIRAYECKGATVSCGFTFNLPVKTAYETNMLEEVTADLPVAEGKLKLDFRPFEVKTIRLVLLDA</sequence>
<dbReference type="Gene3D" id="3.20.110.10">
    <property type="entry name" value="Glycoside hydrolase 38, N terminal domain"/>
    <property type="match status" value="1"/>
</dbReference>
<dbReference type="FunFam" id="1.20.1270.50:FF:000004">
    <property type="entry name" value="alpha-mannosidase 2C1 isoform X1"/>
    <property type="match status" value="1"/>
</dbReference>
<dbReference type="Pfam" id="PF22907">
    <property type="entry name" value="Ams1-like_1st"/>
    <property type="match status" value="1"/>
</dbReference>
<dbReference type="InterPro" id="IPR011330">
    <property type="entry name" value="Glyco_hydro/deAcase_b/a-brl"/>
</dbReference>
<organism evidence="6 7">
    <name type="scientific">Paenibacillus rhizosphaerae</name>
    <dbReference type="NCBI Taxonomy" id="297318"/>
    <lineage>
        <taxon>Bacteria</taxon>
        <taxon>Bacillati</taxon>
        <taxon>Bacillota</taxon>
        <taxon>Bacilli</taxon>
        <taxon>Bacillales</taxon>
        <taxon>Paenibacillaceae</taxon>
        <taxon>Paenibacillus</taxon>
    </lineage>
</organism>
<dbReference type="PANTHER" id="PTHR46017:SF1">
    <property type="entry name" value="ALPHA-MANNOSIDASE 2C1"/>
    <property type="match status" value="1"/>
</dbReference>
<comment type="caution">
    <text evidence="6">The sequence shown here is derived from an EMBL/GenBank/DDBJ whole genome shotgun (WGS) entry which is preliminary data.</text>
</comment>
<dbReference type="InterPro" id="IPR054723">
    <property type="entry name" value="Ams1-like_N"/>
</dbReference>
<evidence type="ECO:0000259" key="5">
    <source>
        <dbReference type="SMART" id="SM00872"/>
    </source>
</evidence>
<dbReference type="CDD" id="cd10789">
    <property type="entry name" value="GH38N_AMII_ER_cytosolic"/>
    <property type="match status" value="1"/>
</dbReference>
<keyword evidence="2" id="KW-0479">Metal-binding</keyword>
<dbReference type="InterPro" id="IPR011682">
    <property type="entry name" value="Glyco_hydro_38_C"/>
</dbReference>
<keyword evidence="7" id="KW-1185">Reference proteome</keyword>
<dbReference type="InterPro" id="IPR041147">
    <property type="entry name" value="GH38_C"/>
</dbReference>
<dbReference type="GO" id="GO:0046872">
    <property type="term" value="F:metal ion binding"/>
    <property type="evidence" value="ECO:0007669"/>
    <property type="project" value="UniProtKB-KW"/>
</dbReference>
<dbReference type="Pfam" id="PF17677">
    <property type="entry name" value="Glyco_hydro38C2"/>
    <property type="match status" value="1"/>
</dbReference>
<name>A0A1R1EPH0_9BACL</name>
<dbReference type="Pfam" id="PF07748">
    <property type="entry name" value="Glyco_hydro_38C"/>
    <property type="match status" value="1"/>
</dbReference>
<dbReference type="Gene3D" id="1.20.1270.50">
    <property type="entry name" value="Glycoside hydrolase family 38, central domain"/>
    <property type="match status" value="1"/>
</dbReference>
<dbReference type="Pfam" id="PF09261">
    <property type="entry name" value="Alpha-mann_mid"/>
    <property type="match status" value="1"/>
</dbReference>
<dbReference type="Proteomes" id="UP000187172">
    <property type="component" value="Unassembled WGS sequence"/>
</dbReference>
<evidence type="ECO:0000256" key="3">
    <source>
        <dbReference type="ARBA" id="ARBA00022801"/>
    </source>
</evidence>
<evidence type="ECO:0000256" key="2">
    <source>
        <dbReference type="ARBA" id="ARBA00022723"/>
    </source>
</evidence>
<dbReference type="InterPro" id="IPR015341">
    <property type="entry name" value="Glyco_hydro_38_cen"/>
</dbReference>
<dbReference type="InterPro" id="IPR027291">
    <property type="entry name" value="Glyco_hydro_38_N_sf"/>
</dbReference>
<dbReference type="SUPFAM" id="SSF88713">
    <property type="entry name" value="Glycoside hydrolase/deacetylase"/>
    <property type="match status" value="1"/>
</dbReference>
<dbReference type="STRING" id="297318.BK138_18100"/>
<dbReference type="Pfam" id="PF01074">
    <property type="entry name" value="Glyco_hydro_38N"/>
    <property type="match status" value="1"/>
</dbReference>
<feature type="domain" description="Glycoside hydrolase family 38 central" evidence="5">
    <location>
        <begin position="493"/>
        <end position="571"/>
    </location>
</feature>
<reference evidence="6 7" key="1">
    <citation type="submission" date="2016-11" db="EMBL/GenBank/DDBJ databases">
        <title>Paenibacillus species isolates.</title>
        <authorList>
            <person name="Beno S.M."/>
        </authorList>
    </citation>
    <scope>NUCLEOTIDE SEQUENCE [LARGE SCALE GENOMIC DNA]</scope>
    <source>
        <strain evidence="6 7">FSL R5-0378</strain>
    </source>
</reference>
<dbReference type="AlphaFoldDB" id="A0A1R1EPH0"/>